<evidence type="ECO:0000256" key="2">
    <source>
        <dbReference type="ARBA" id="ARBA00023098"/>
    </source>
</evidence>
<protein>
    <recommendedName>
        <fullName evidence="4">PLA2c domain-containing protein</fullName>
    </recommendedName>
</protein>
<evidence type="ECO:0000313" key="5">
    <source>
        <dbReference type="EMBL" id="KAG9487209.1"/>
    </source>
</evidence>
<dbReference type="PANTHER" id="PTHR10728">
    <property type="entry name" value="CYTOSOLIC PHOSPHOLIPASE A2"/>
    <property type="match status" value="1"/>
</dbReference>
<dbReference type="GO" id="GO:0005635">
    <property type="term" value="C:nuclear envelope"/>
    <property type="evidence" value="ECO:0007669"/>
    <property type="project" value="TreeGrafter"/>
</dbReference>
<dbReference type="GO" id="GO:0047498">
    <property type="term" value="F:calcium-dependent phospholipase A2 activity"/>
    <property type="evidence" value="ECO:0007669"/>
    <property type="project" value="TreeGrafter"/>
</dbReference>
<evidence type="ECO:0000313" key="6">
    <source>
        <dbReference type="Proteomes" id="UP000770717"/>
    </source>
</evidence>
<dbReference type="GO" id="GO:0005654">
    <property type="term" value="C:nucleoplasm"/>
    <property type="evidence" value="ECO:0007669"/>
    <property type="project" value="TreeGrafter"/>
</dbReference>
<evidence type="ECO:0000259" key="4">
    <source>
        <dbReference type="PROSITE" id="PS51210"/>
    </source>
</evidence>
<evidence type="ECO:0000256" key="3">
    <source>
        <dbReference type="PROSITE-ProRule" id="PRU00555"/>
    </source>
</evidence>
<keyword evidence="1 3" id="KW-0378">Hydrolase</keyword>
<dbReference type="InterPro" id="IPR016035">
    <property type="entry name" value="Acyl_Trfase/lysoPLipase"/>
</dbReference>
<keyword evidence="3" id="KW-0442">Lipid degradation</keyword>
<dbReference type="GO" id="GO:0005509">
    <property type="term" value="F:calcium ion binding"/>
    <property type="evidence" value="ECO:0007669"/>
    <property type="project" value="TreeGrafter"/>
</dbReference>
<dbReference type="GO" id="GO:0005544">
    <property type="term" value="F:calcium-dependent phospholipid binding"/>
    <property type="evidence" value="ECO:0007669"/>
    <property type="project" value="TreeGrafter"/>
</dbReference>
<reference evidence="5" key="1">
    <citation type="thesis" date="2020" institute="ProQuest LLC" country="789 East Eisenhower Parkway, Ann Arbor, MI, USA">
        <title>Comparative Genomics and Chromosome Evolution.</title>
        <authorList>
            <person name="Mudd A.B."/>
        </authorList>
    </citation>
    <scope>NUCLEOTIDE SEQUENCE</scope>
    <source>
        <strain evidence="5">HN-11 Male</strain>
        <tissue evidence="5">Kidney and liver</tissue>
    </source>
</reference>
<comment type="caution">
    <text evidence="5">The sequence shown here is derived from an EMBL/GenBank/DDBJ whole genome shotgun (WGS) entry which is preliminary data.</text>
</comment>
<sequence>MEEMESQIGDNLINQARNWNKTWEKLKQTFNKEDYSLTNFWAYVFTYAVINDINEKSLSNHQMCCESGENPYPIYSAVEEASLHLNQPGAWFEYTPHLAGFPAYKAFVKTEQYGSQFKEGKLVKSHPEWDLCYLQGVWGSAPAGSDSIKNMISDIIQKVFPSTTSEESFMDKLALPTEDICVCNGCKKLRAFLSSHDLREITNTEVEMLFEDSDDPSHGFCEKVKVLLNTLKCLVGWQWGTTHNFLYEWSNNIPEDLYSKKFLSLIDAGLEINSAFPLMLPPNRKVDLILALDYSEGDPFMTLKKTDEYCKKNGLPFPKIDIEDTESEAPSQSCYVFQGDGNRVPDVMHFPLFNNNNQSCEGKVHELRNKYRTRNFFYDKSDLNPLMTRPFFVFHFRFFLPPLKKS</sequence>
<dbReference type="GO" id="GO:0005829">
    <property type="term" value="C:cytosol"/>
    <property type="evidence" value="ECO:0007669"/>
    <property type="project" value="TreeGrafter"/>
</dbReference>
<dbReference type="InterPro" id="IPR002642">
    <property type="entry name" value="LysoPLipase_cat_dom"/>
</dbReference>
<proteinExistence type="predicted"/>
<evidence type="ECO:0000256" key="1">
    <source>
        <dbReference type="ARBA" id="ARBA00022801"/>
    </source>
</evidence>
<name>A0A8J6FGK0_ELECQ</name>
<keyword evidence="2 3" id="KW-0443">Lipid metabolism</keyword>
<dbReference type="Gene3D" id="3.40.1090.10">
    <property type="entry name" value="Cytosolic phospholipase A2 catalytic domain"/>
    <property type="match status" value="1"/>
</dbReference>
<keyword evidence="6" id="KW-1185">Reference proteome</keyword>
<dbReference type="PROSITE" id="PS51210">
    <property type="entry name" value="PLA2C"/>
    <property type="match status" value="1"/>
</dbReference>
<organism evidence="5 6">
    <name type="scientific">Eleutherodactylus coqui</name>
    <name type="common">Puerto Rican coqui</name>
    <dbReference type="NCBI Taxonomy" id="57060"/>
    <lineage>
        <taxon>Eukaryota</taxon>
        <taxon>Metazoa</taxon>
        <taxon>Chordata</taxon>
        <taxon>Craniata</taxon>
        <taxon>Vertebrata</taxon>
        <taxon>Euteleostomi</taxon>
        <taxon>Amphibia</taxon>
        <taxon>Batrachia</taxon>
        <taxon>Anura</taxon>
        <taxon>Neobatrachia</taxon>
        <taxon>Hyloidea</taxon>
        <taxon>Eleutherodactylidae</taxon>
        <taxon>Eleutherodactylinae</taxon>
        <taxon>Eleutherodactylus</taxon>
        <taxon>Eleutherodactylus</taxon>
    </lineage>
</organism>
<dbReference type="EMBL" id="WNTK01000003">
    <property type="protein sequence ID" value="KAG9487209.1"/>
    <property type="molecule type" value="Genomic_DNA"/>
</dbReference>
<dbReference type="AlphaFoldDB" id="A0A8J6FGK0"/>
<dbReference type="GO" id="GO:0046475">
    <property type="term" value="P:glycerophospholipid catabolic process"/>
    <property type="evidence" value="ECO:0007669"/>
    <property type="project" value="TreeGrafter"/>
</dbReference>
<dbReference type="PANTHER" id="PTHR10728:SF39">
    <property type="entry name" value="CYTOSOLIC PHOSPHOLIPASE A2 GAMMA"/>
    <property type="match status" value="1"/>
</dbReference>
<feature type="domain" description="PLA2c" evidence="4">
    <location>
        <begin position="1"/>
        <end position="406"/>
    </location>
</feature>
<dbReference type="Pfam" id="PF01735">
    <property type="entry name" value="PLA2_B"/>
    <property type="match status" value="1"/>
</dbReference>
<dbReference type="Proteomes" id="UP000770717">
    <property type="component" value="Unassembled WGS sequence"/>
</dbReference>
<gene>
    <name evidence="5" type="ORF">GDO78_007203</name>
</gene>
<dbReference type="SUPFAM" id="SSF52151">
    <property type="entry name" value="FabD/lysophospholipase-like"/>
    <property type="match status" value="1"/>
</dbReference>
<dbReference type="OrthoDB" id="270970at2759"/>
<accession>A0A8J6FGK0</accession>